<evidence type="ECO:0000313" key="2">
    <source>
        <dbReference type="Proteomes" id="UP000814033"/>
    </source>
</evidence>
<accession>A0ACB8S3G0</accession>
<keyword evidence="2" id="KW-1185">Reference proteome</keyword>
<dbReference type="Proteomes" id="UP000814033">
    <property type="component" value="Unassembled WGS sequence"/>
</dbReference>
<proteinExistence type="predicted"/>
<evidence type="ECO:0000313" key="1">
    <source>
        <dbReference type="EMBL" id="KAI0050637.1"/>
    </source>
</evidence>
<dbReference type="EMBL" id="MU275860">
    <property type="protein sequence ID" value="KAI0050637.1"/>
    <property type="molecule type" value="Genomic_DNA"/>
</dbReference>
<name>A0ACB8S3G0_9AGAM</name>
<reference evidence="1" key="1">
    <citation type="submission" date="2021-02" db="EMBL/GenBank/DDBJ databases">
        <authorList>
            <consortium name="DOE Joint Genome Institute"/>
            <person name="Ahrendt S."/>
            <person name="Looney B.P."/>
            <person name="Miyauchi S."/>
            <person name="Morin E."/>
            <person name="Drula E."/>
            <person name="Courty P.E."/>
            <person name="Chicoki N."/>
            <person name="Fauchery L."/>
            <person name="Kohler A."/>
            <person name="Kuo A."/>
            <person name="Labutti K."/>
            <person name="Pangilinan J."/>
            <person name="Lipzen A."/>
            <person name="Riley R."/>
            <person name="Andreopoulos W."/>
            <person name="He G."/>
            <person name="Johnson J."/>
            <person name="Barry K.W."/>
            <person name="Grigoriev I.V."/>
            <person name="Nagy L."/>
            <person name="Hibbett D."/>
            <person name="Henrissat B."/>
            <person name="Matheny P.B."/>
            <person name="Labbe J."/>
            <person name="Martin F."/>
        </authorList>
    </citation>
    <scope>NUCLEOTIDE SEQUENCE</scope>
    <source>
        <strain evidence="1">FP105234-sp</strain>
    </source>
</reference>
<protein>
    <submittedName>
        <fullName evidence="1">Uncharacterized protein</fullName>
    </submittedName>
</protein>
<gene>
    <name evidence="1" type="ORF">FA95DRAFT_579426</name>
</gene>
<organism evidence="1 2">
    <name type="scientific">Auriscalpium vulgare</name>
    <dbReference type="NCBI Taxonomy" id="40419"/>
    <lineage>
        <taxon>Eukaryota</taxon>
        <taxon>Fungi</taxon>
        <taxon>Dikarya</taxon>
        <taxon>Basidiomycota</taxon>
        <taxon>Agaricomycotina</taxon>
        <taxon>Agaricomycetes</taxon>
        <taxon>Russulales</taxon>
        <taxon>Auriscalpiaceae</taxon>
        <taxon>Auriscalpium</taxon>
    </lineage>
</organism>
<reference evidence="1" key="2">
    <citation type="journal article" date="2022" name="New Phytol.">
        <title>Evolutionary transition to the ectomycorrhizal habit in the genomes of a hyperdiverse lineage of mushroom-forming fungi.</title>
        <authorList>
            <person name="Looney B."/>
            <person name="Miyauchi S."/>
            <person name="Morin E."/>
            <person name="Drula E."/>
            <person name="Courty P.E."/>
            <person name="Kohler A."/>
            <person name="Kuo A."/>
            <person name="LaButti K."/>
            <person name="Pangilinan J."/>
            <person name="Lipzen A."/>
            <person name="Riley R."/>
            <person name="Andreopoulos W."/>
            <person name="He G."/>
            <person name="Johnson J."/>
            <person name="Nolan M."/>
            <person name="Tritt A."/>
            <person name="Barry K.W."/>
            <person name="Grigoriev I.V."/>
            <person name="Nagy L.G."/>
            <person name="Hibbett D."/>
            <person name="Henrissat B."/>
            <person name="Matheny P.B."/>
            <person name="Labbe J."/>
            <person name="Martin F.M."/>
        </authorList>
    </citation>
    <scope>NUCLEOTIDE SEQUENCE</scope>
    <source>
        <strain evidence="1">FP105234-sp</strain>
    </source>
</reference>
<comment type="caution">
    <text evidence="1">The sequence shown here is derived from an EMBL/GenBank/DDBJ whole genome shotgun (WGS) entry which is preliminary data.</text>
</comment>
<sequence length="194" mass="21137">MSPTQFRCFLSSRRCVVLTIMGTLTTTTTSRFARVRQIHVEHPLCQCLPIDRLLAIIGYHSLSFIPAWSAAAVHSGCRCSTAISRNPQRRAVLPLNSVVLARSGVLLWDTPQSHLLAHMPTPSSPFIIASYAKGLALDRDLLDDAGAQIAFVQWRMILGFTGLASSPIDAPPRPSAPDSFACTHAFRTPRTAVS</sequence>